<evidence type="ECO:0000313" key="2">
    <source>
        <dbReference type="Proteomes" id="UP001501237"/>
    </source>
</evidence>
<dbReference type="EMBL" id="BAAAUV010000007">
    <property type="protein sequence ID" value="GAA3213707.1"/>
    <property type="molecule type" value="Genomic_DNA"/>
</dbReference>
<comment type="caution">
    <text evidence="1">The sequence shown here is derived from an EMBL/GenBank/DDBJ whole genome shotgun (WGS) entry which is preliminary data.</text>
</comment>
<gene>
    <name evidence="1" type="ORF">GCM10010468_33950</name>
</gene>
<dbReference type="SUPFAM" id="SSF51735">
    <property type="entry name" value="NAD(P)-binding Rossmann-fold domains"/>
    <property type="match status" value="1"/>
</dbReference>
<reference evidence="2" key="1">
    <citation type="journal article" date="2019" name="Int. J. Syst. Evol. Microbiol.">
        <title>The Global Catalogue of Microorganisms (GCM) 10K type strain sequencing project: providing services to taxonomists for standard genome sequencing and annotation.</title>
        <authorList>
            <consortium name="The Broad Institute Genomics Platform"/>
            <consortium name="The Broad Institute Genome Sequencing Center for Infectious Disease"/>
            <person name="Wu L."/>
            <person name="Ma J."/>
        </authorList>
    </citation>
    <scope>NUCLEOTIDE SEQUENCE [LARGE SCALE GENOMIC DNA]</scope>
    <source>
        <strain evidence="2">JCM 9377</strain>
    </source>
</reference>
<name>A0ABP6QCC4_9ACTN</name>
<dbReference type="InterPro" id="IPR036291">
    <property type="entry name" value="NAD(P)-bd_dom_sf"/>
</dbReference>
<dbReference type="Proteomes" id="UP001501237">
    <property type="component" value="Unassembled WGS sequence"/>
</dbReference>
<protein>
    <recommendedName>
        <fullName evidence="3">NAD(P)-binding protein</fullName>
    </recommendedName>
</protein>
<evidence type="ECO:0000313" key="1">
    <source>
        <dbReference type="EMBL" id="GAA3213707.1"/>
    </source>
</evidence>
<keyword evidence="2" id="KW-1185">Reference proteome</keyword>
<accession>A0ABP6QCC4</accession>
<organism evidence="1 2">
    <name type="scientific">Actinocorallia longicatena</name>
    <dbReference type="NCBI Taxonomy" id="111803"/>
    <lineage>
        <taxon>Bacteria</taxon>
        <taxon>Bacillati</taxon>
        <taxon>Actinomycetota</taxon>
        <taxon>Actinomycetes</taxon>
        <taxon>Streptosporangiales</taxon>
        <taxon>Thermomonosporaceae</taxon>
        <taxon>Actinocorallia</taxon>
    </lineage>
</organism>
<proteinExistence type="predicted"/>
<evidence type="ECO:0008006" key="3">
    <source>
        <dbReference type="Google" id="ProtNLM"/>
    </source>
</evidence>
<dbReference type="Gene3D" id="3.40.50.720">
    <property type="entry name" value="NAD(P)-binding Rossmann-like Domain"/>
    <property type="match status" value="1"/>
</dbReference>
<sequence length="187" mass="20133">MILHLASDTRRMGRDDLRQVRTLLATARPDAHLVYISIAGIDGHPYPYFRVKREAERLIAARPHTILRATQWHGFVAGFFDLASKGPALVVPARTPVTPVAAEEVATRLAGLAQGPPRGRVADFGGPETLDVAVLARAYLAAAGRRRPVLGVPVPGRIGRAFREGAHAAVPHAGRTTFAEYLAGRGR</sequence>